<accession>A0ABU5UJD2</accession>
<name>A0ABU5UJD2_9CYAN</name>
<evidence type="ECO:0008006" key="4">
    <source>
        <dbReference type="Google" id="ProtNLM"/>
    </source>
</evidence>
<proteinExistence type="predicted"/>
<feature type="transmembrane region" description="Helical" evidence="1">
    <location>
        <begin position="230"/>
        <end position="251"/>
    </location>
</feature>
<sequence>MTMLMGGTYLLINDLATEQRRGTINFIRLSPQSYQSILLGKILGVPILLYLAIFLAIPFHLWLGLNMGIPLYQTLIFYVVLLGASILYYSAALLFGLVGSWLGGVQSWLGSGFLGLVLLFTQKNIFPRFNIFLGLSIINPGNFIPDSEGGLNFVHFQWFGLPLGNSLVLTTCFSLLVYGIGTYFIWQSLERCYHDTNATMLSKKQSYFLTASFTVIMLGCANSVSNQNLLPLIFINFGLFLYLIAALTPNYQTLQDWARYQHFYRVKNPGKQKLIKDLIWGEKSPAILAIAINALIVFTIISVFIAVSFSPASYKISAVIALIFTLSLLLIYAALAQILLFTKHQQTLLRTNTVLAAVILLPIIVLGLVSSGNTSNYSFLWLFSIFAPLQVLSPYSVPLGVMVSFLGLLGHASILGLLLFRIKGRLKKVGESATKALLTPN</sequence>
<feature type="transmembrane region" description="Helical" evidence="1">
    <location>
        <begin position="75"/>
        <end position="95"/>
    </location>
</feature>
<dbReference type="EMBL" id="JAYGHG010000042">
    <property type="protein sequence ID" value="MEA5583398.1"/>
    <property type="molecule type" value="Genomic_DNA"/>
</dbReference>
<keyword evidence="1" id="KW-0812">Transmembrane</keyword>
<gene>
    <name evidence="2" type="ORF">VB620_18880</name>
</gene>
<feature type="transmembrane region" description="Helical" evidence="1">
    <location>
        <begin position="286"/>
        <end position="310"/>
    </location>
</feature>
<evidence type="ECO:0000313" key="2">
    <source>
        <dbReference type="EMBL" id="MEA5583398.1"/>
    </source>
</evidence>
<dbReference type="Proteomes" id="UP001302120">
    <property type="component" value="Unassembled WGS sequence"/>
</dbReference>
<dbReference type="RefSeq" id="WP_323197697.1">
    <property type="nucleotide sequence ID" value="NZ_JAYGHG010000042.1"/>
</dbReference>
<protein>
    <recommendedName>
        <fullName evidence="4">ABC transporter permease</fullName>
    </recommendedName>
</protein>
<evidence type="ECO:0000313" key="3">
    <source>
        <dbReference type="Proteomes" id="UP001302120"/>
    </source>
</evidence>
<feature type="transmembrane region" description="Helical" evidence="1">
    <location>
        <begin position="101"/>
        <end position="120"/>
    </location>
</feature>
<feature type="transmembrane region" description="Helical" evidence="1">
    <location>
        <begin position="42"/>
        <end position="63"/>
    </location>
</feature>
<comment type="caution">
    <text evidence="2">The sequence shown here is derived from an EMBL/GenBank/DDBJ whole genome shotgun (WGS) entry which is preliminary data.</text>
</comment>
<feature type="transmembrane region" description="Helical" evidence="1">
    <location>
        <begin position="353"/>
        <end position="375"/>
    </location>
</feature>
<evidence type="ECO:0000256" key="1">
    <source>
        <dbReference type="SAM" id="Phobius"/>
    </source>
</evidence>
<feature type="transmembrane region" description="Helical" evidence="1">
    <location>
        <begin position="207"/>
        <end position="224"/>
    </location>
</feature>
<keyword evidence="1" id="KW-0472">Membrane</keyword>
<keyword evidence="1" id="KW-1133">Transmembrane helix</keyword>
<keyword evidence="3" id="KW-1185">Reference proteome</keyword>
<feature type="transmembrane region" description="Helical" evidence="1">
    <location>
        <begin position="164"/>
        <end position="186"/>
    </location>
</feature>
<feature type="transmembrane region" description="Helical" evidence="1">
    <location>
        <begin position="316"/>
        <end position="341"/>
    </location>
</feature>
<organism evidence="2 3">
    <name type="scientific">Nodularia harveyana UHCC-0300</name>
    <dbReference type="NCBI Taxonomy" id="2974287"/>
    <lineage>
        <taxon>Bacteria</taxon>
        <taxon>Bacillati</taxon>
        <taxon>Cyanobacteriota</taxon>
        <taxon>Cyanophyceae</taxon>
        <taxon>Nostocales</taxon>
        <taxon>Nodulariaceae</taxon>
        <taxon>Nodularia</taxon>
    </lineage>
</organism>
<reference evidence="2 3" key="1">
    <citation type="submission" date="2023-12" db="EMBL/GenBank/DDBJ databases">
        <title>Baltic Sea Cyanobacteria.</title>
        <authorList>
            <person name="Delbaje E."/>
            <person name="Fewer D.P."/>
            <person name="Shishido T.K."/>
        </authorList>
    </citation>
    <scope>NUCLEOTIDE SEQUENCE [LARGE SCALE GENOMIC DNA]</scope>
    <source>
        <strain evidence="2 3">UHCC-0300</strain>
    </source>
</reference>
<feature type="transmembrane region" description="Helical" evidence="1">
    <location>
        <begin position="395"/>
        <end position="420"/>
    </location>
</feature>
<feature type="transmembrane region" description="Helical" evidence="1">
    <location>
        <begin position="125"/>
        <end position="144"/>
    </location>
</feature>